<reference evidence="8" key="2">
    <citation type="submission" date="2014-09" db="EMBL/GenBank/DDBJ databases">
        <authorList>
            <consortium name="NBRP consortium"/>
            <person name="Sawabe T."/>
            <person name="Meirelles P."/>
            <person name="Nakanishi M."/>
            <person name="Sayaka M."/>
            <person name="Hattori M."/>
            <person name="Ohkuma M."/>
        </authorList>
    </citation>
    <scope>NUCLEOTIDE SEQUENCE [LARGE SCALE GENOMIC DNA]</scope>
    <source>
        <strain evidence="8">JCM 19239</strain>
    </source>
</reference>
<dbReference type="Pfam" id="PF01925">
    <property type="entry name" value="TauE"/>
    <property type="match status" value="1"/>
</dbReference>
<feature type="transmembrane region" description="Helical" evidence="6">
    <location>
        <begin position="75"/>
        <end position="94"/>
    </location>
</feature>
<protein>
    <recommendedName>
        <fullName evidence="6">Probable membrane transporter protein</fullName>
    </recommendedName>
</protein>
<dbReference type="EMBL" id="BBMS01000113">
    <property type="protein sequence ID" value="GAL30815.1"/>
    <property type="molecule type" value="Genomic_DNA"/>
</dbReference>
<evidence type="ECO:0000256" key="5">
    <source>
        <dbReference type="ARBA" id="ARBA00023136"/>
    </source>
</evidence>
<evidence type="ECO:0000256" key="6">
    <source>
        <dbReference type="RuleBase" id="RU363041"/>
    </source>
</evidence>
<evidence type="ECO:0000313" key="7">
    <source>
        <dbReference type="EMBL" id="GAL30815.1"/>
    </source>
</evidence>
<keyword evidence="5 6" id="KW-0472">Membrane</keyword>
<comment type="subcellular location">
    <subcellularLocation>
        <location evidence="6">Cell membrane</location>
        <topology evidence="6">Multi-pass membrane protein</topology>
    </subcellularLocation>
    <subcellularLocation>
        <location evidence="1">Membrane</location>
        <topology evidence="1">Multi-pass membrane protein</topology>
    </subcellularLocation>
</comment>
<evidence type="ECO:0000256" key="3">
    <source>
        <dbReference type="ARBA" id="ARBA00022692"/>
    </source>
</evidence>
<sequence>MAWIEIGIASVLIVFAGVVRGYSGFGFAVIAALCLNFVFTPIESIVIAITLDLLSSLCLLRGVNTEIDKPLVKKLIAGMLIATPFSLIVVSWISSEALKLLIAGLSMVAGGLIMLDLKLRWLDKRYSLAVGAFSGFGMTAGSAGGPPLILYLLNLTMSSKELRQQPSSFLWRVL</sequence>
<dbReference type="InterPro" id="IPR002781">
    <property type="entry name" value="TM_pro_TauE-like"/>
</dbReference>
<feature type="transmembrane region" description="Helical" evidence="6">
    <location>
        <begin position="129"/>
        <end position="153"/>
    </location>
</feature>
<feature type="transmembrane region" description="Helical" evidence="6">
    <location>
        <begin position="100"/>
        <end position="117"/>
    </location>
</feature>
<keyword evidence="4 6" id="KW-1133">Transmembrane helix</keyword>
<dbReference type="Proteomes" id="UP000029223">
    <property type="component" value="Unassembled WGS sequence"/>
</dbReference>
<name>A0ABQ0JR35_9VIBR</name>
<keyword evidence="8" id="KW-1185">Reference proteome</keyword>
<proteinExistence type="inferred from homology"/>
<evidence type="ECO:0000313" key="8">
    <source>
        <dbReference type="Proteomes" id="UP000029223"/>
    </source>
</evidence>
<keyword evidence="3 6" id="KW-0812">Transmembrane</keyword>
<keyword evidence="6" id="KW-1003">Cell membrane</keyword>
<comment type="caution">
    <text evidence="7">The sequence shown here is derived from an EMBL/GenBank/DDBJ whole genome shotgun (WGS) entry which is preliminary data.</text>
</comment>
<accession>A0ABQ0JR35</accession>
<evidence type="ECO:0000256" key="4">
    <source>
        <dbReference type="ARBA" id="ARBA00022989"/>
    </source>
</evidence>
<evidence type="ECO:0000256" key="2">
    <source>
        <dbReference type="ARBA" id="ARBA00009142"/>
    </source>
</evidence>
<evidence type="ECO:0000256" key="1">
    <source>
        <dbReference type="ARBA" id="ARBA00004141"/>
    </source>
</evidence>
<organism evidence="7 8">
    <name type="scientific">Vibrio variabilis</name>
    <dbReference type="NCBI Taxonomy" id="990271"/>
    <lineage>
        <taxon>Bacteria</taxon>
        <taxon>Pseudomonadati</taxon>
        <taxon>Pseudomonadota</taxon>
        <taxon>Gammaproteobacteria</taxon>
        <taxon>Vibrionales</taxon>
        <taxon>Vibrionaceae</taxon>
        <taxon>Vibrio</taxon>
    </lineage>
</organism>
<reference evidence="8" key="1">
    <citation type="submission" date="2014-09" db="EMBL/GenBank/DDBJ databases">
        <title>Vibrio variabilis JCM 19239. (C206) whole genome shotgun sequence.</title>
        <authorList>
            <person name="Sawabe T."/>
            <person name="Meirelles P."/>
            <person name="Nakanishi M."/>
            <person name="Sayaka M."/>
            <person name="Hattori M."/>
            <person name="Ohkuma M."/>
        </authorList>
    </citation>
    <scope>NUCLEOTIDE SEQUENCE [LARGE SCALE GENOMIC DNA]</scope>
    <source>
        <strain evidence="8">JCM 19239</strain>
    </source>
</reference>
<comment type="similarity">
    <text evidence="2 6">Belongs to the 4-toluene sulfonate uptake permease (TSUP) (TC 2.A.102) family.</text>
</comment>
<feature type="transmembrane region" description="Helical" evidence="6">
    <location>
        <begin position="12"/>
        <end position="39"/>
    </location>
</feature>
<gene>
    <name evidence="7" type="ORF">JCM19239_3176</name>
</gene>